<protein>
    <submittedName>
        <fullName evidence="2">Uncharacterized protein</fullName>
    </submittedName>
</protein>
<proteinExistence type="predicted"/>
<dbReference type="Proteomes" id="UP001434883">
    <property type="component" value="Unassembled WGS sequence"/>
</dbReference>
<dbReference type="PANTHER" id="PTHR10165">
    <property type="entry name" value="LIPID PHOSPHATE PHOSPHATASE"/>
    <property type="match status" value="1"/>
</dbReference>
<dbReference type="PANTHER" id="PTHR10165:SF94">
    <property type="entry name" value="PHOSPHATIDIC ACID PHOSPHATASE TYPE 2D"/>
    <property type="match status" value="1"/>
</dbReference>
<organism evidence="2 3">
    <name type="scientific">Xenoophorus captivus</name>
    <dbReference type="NCBI Taxonomy" id="1517983"/>
    <lineage>
        <taxon>Eukaryota</taxon>
        <taxon>Metazoa</taxon>
        <taxon>Chordata</taxon>
        <taxon>Craniata</taxon>
        <taxon>Vertebrata</taxon>
        <taxon>Euteleostomi</taxon>
        <taxon>Actinopterygii</taxon>
        <taxon>Neopterygii</taxon>
        <taxon>Teleostei</taxon>
        <taxon>Neoteleostei</taxon>
        <taxon>Acanthomorphata</taxon>
        <taxon>Ovalentaria</taxon>
        <taxon>Atherinomorphae</taxon>
        <taxon>Cyprinodontiformes</taxon>
        <taxon>Goodeidae</taxon>
        <taxon>Xenoophorus</taxon>
    </lineage>
</organism>
<accession>A0ABV0R4R4</accession>
<sequence>MDIPTRQHVLLGAFKRRSRLLGFTHERLPLLPEGCCCQQGFFCFVFTLSLNSQSDGRHVGCVWGTGRSCERTECRAPAQTVGQEGRPDGAKDGDGQREETPGDNWTCSIQKEIPGMQNRSGERDREVDSACFHPENRRSLLLLLGVSYSPVNEFYDRHIPDLFSCKYIPSSIPFFACELKAVGPYKRGFICGDPSITYPYLHNEAIPDELLIAGGIFITGFAELGSFLFGCCIGQSLTNMAKLSVGRLRPYFLSVCGITYASLNCTPGTYVATVTCRNPDHRLEEEAR</sequence>
<evidence type="ECO:0000313" key="2">
    <source>
        <dbReference type="EMBL" id="MEQ2202707.1"/>
    </source>
</evidence>
<comment type="caution">
    <text evidence="2">The sequence shown here is derived from an EMBL/GenBank/DDBJ whole genome shotgun (WGS) entry which is preliminary data.</text>
</comment>
<feature type="compositionally biased region" description="Basic and acidic residues" evidence="1">
    <location>
        <begin position="85"/>
        <end position="100"/>
    </location>
</feature>
<evidence type="ECO:0000313" key="3">
    <source>
        <dbReference type="Proteomes" id="UP001434883"/>
    </source>
</evidence>
<gene>
    <name evidence="2" type="ORF">XENOCAPTIV_013023</name>
</gene>
<feature type="region of interest" description="Disordered" evidence="1">
    <location>
        <begin position="77"/>
        <end position="106"/>
    </location>
</feature>
<reference evidence="2 3" key="1">
    <citation type="submission" date="2021-06" db="EMBL/GenBank/DDBJ databases">
        <authorList>
            <person name="Palmer J.M."/>
        </authorList>
    </citation>
    <scope>NUCLEOTIDE SEQUENCE [LARGE SCALE GENOMIC DNA]</scope>
    <source>
        <strain evidence="2 3">XC_2019</strain>
        <tissue evidence="2">Muscle</tissue>
    </source>
</reference>
<dbReference type="InterPro" id="IPR043216">
    <property type="entry name" value="PAP-like"/>
</dbReference>
<dbReference type="EMBL" id="JAHRIN010033881">
    <property type="protein sequence ID" value="MEQ2202707.1"/>
    <property type="molecule type" value="Genomic_DNA"/>
</dbReference>
<keyword evidence="3" id="KW-1185">Reference proteome</keyword>
<name>A0ABV0R4R4_9TELE</name>
<evidence type="ECO:0000256" key="1">
    <source>
        <dbReference type="SAM" id="MobiDB-lite"/>
    </source>
</evidence>